<protein>
    <submittedName>
        <fullName evidence="3">DUF4488 domain-containing protein</fullName>
    </submittedName>
</protein>
<evidence type="ECO:0000256" key="1">
    <source>
        <dbReference type="SAM" id="SignalP"/>
    </source>
</evidence>
<name>A0A412H073_9BACT</name>
<feature type="domain" description="DUF4488" evidence="2">
    <location>
        <begin position="32"/>
        <end position="159"/>
    </location>
</feature>
<dbReference type="Gene3D" id="2.40.128.490">
    <property type="entry name" value="Uncharacterised protein PF14869, DUF4488"/>
    <property type="match status" value="1"/>
</dbReference>
<comment type="caution">
    <text evidence="3">The sequence shown here is derived from an EMBL/GenBank/DDBJ whole genome shotgun (WGS) entry which is preliminary data.</text>
</comment>
<reference evidence="3 4" key="1">
    <citation type="submission" date="2018-08" db="EMBL/GenBank/DDBJ databases">
        <title>A genome reference for cultivated species of the human gut microbiota.</title>
        <authorList>
            <person name="Zou Y."/>
            <person name="Xue W."/>
            <person name="Luo G."/>
        </authorList>
    </citation>
    <scope>NUCLEOTIDE SEQUENCE [LARGE SCALE GENOMIC DNA]</scope>
    <source>
        <strain evidence="3 4">AF24-2</strain>
    </source>
</reference>
<keyword evidence="4" id="KW-1185">Reference proteome</keyword>
<feature type="signal peptide" evidence="1">
    <location>
        <begin position="1"/>
        <end position="22"/>
    </location>
</feature>
<organism evidence="3 4">
    <name type="scientific">Phocaeicola coprocola</name>
    <dbReference type="NCBI Taxonomy" id="310298"/>
    <lineage>
        <taxon>Bacteria</taxon>
        <taxon>Pseudomonadati</taxon>
        <taxon>Bacteroidota</taxon>
        <taxon>Bacteroidia</taxon>
        <taxon>Bacteroidales</taxon>
        <taxon>Bacteroidaceae</taxon>
        <taxon>Phocaeicola</taxon>
    </lineage>
</organism>
<dbReference type="Pfam" id="PF14869">
    <property type="entry name" value="DUF4488"/>
    <property type="match status" value="1"/>
</dbReference>
<dbReference type="Proteomes" id="UP000285864">
    <property type="component" value="Unassembled WGS sequence"/>
</dbReference>
<feature type="chain" id="PRO_5019580230" evidence="1">
    <location>
        <begin position="23"/>
        <end position="163"/>
    </location>
</feature>
<keyword evidence="1" id="KW-0732">Signal</keyword>
<gene>
    <name evidence="3" type="ORF">DWY20_00115</name>
</gene>
<sequence>MKTRSLFLWVVSLFLGVTNLLAQDVQEKIPSTLNGVWQMCFYRSSSPNVVGELKTGNSLKILSDDGRFINLVMMQTGAIIIGYGTYKQESENSYTEYVEKNLHLPQLNGEKNVMQFELEENGNLMLVKYYLKTDRNGNKIDSWCHEIWKRVEMPSAYPENIIR</sequence>
<evidence type="ECO:0000313" key="4">
    <source>
        <dbReference type="Proteomes" id="UP000285864"/>
    </source>
</evidence>
<proteinExistence type="predicted"/>
<dbReference type="RefSeq" id="WP_022125467.1">
    <property type="nucleotide sequence ID" value="NZ_CALUHW010000025.1"/>
</dbReference>
<dbReference type="AlphaFoldDB" id="A0A412H073"/>
<evidence type="ECO:0000313" key="3">
    <source>
        <dbReference type="EMBL" id="RGS00630.1"/>
    </source>
</evidence>
<accession>A0A412H073</accession>
<evidence type="ECO:0000259" key="2">
    <source>
        <dbReference type="Pfam" id="PF14869"/>
    </source>
</evidence>
<dbReference type="InterPro" id="IPR027991">
    <property type="entry name" value="DUF4488"/>
</dbReference>
<dbReference type="EMBL" id="QRUU01000001">
    <property type="protein sequence ID" value="RGS00630.1"/>
    <property type="molecule type" value="Genomic_DNA"/>
</dbReference>